<evidence type="ECO:0000313" key="5">
    <source>
        <dbReference type="EMBL" id="BBM35282.1"/>
    </source>
</evidence>
<keyword evidence="3" id="KW-1133">Transmembrane helix</keyword>
<dbReference type="SUPFAM" id="SSF56601">
    <property type="entry name" value="beta-lactamase/transpeptidase-like"/>
    <property type="match status" value="1"/>
</dbReference>
<name>A0A510J7M4_9FUSO</name>
<dbReference type="Pfam" id="PF03717">
    <property type="entry name" value="PBP_dimer"/>
    <property type="match status" value="1"/>
</dbReference>
<dbReference type="InterPro" id="IPR012338">
    <property type="entry name" value="Beta-lactam/transpept-like"/>
</dbReference>
<keyword evidence="3" id="KW-0812">Transmembrane</keyword>
<dbReference type="Pfam" id="PF00905">
    <property type="entry name" value="Transpeptidase"/>
    <property type="match status" value="1"/>
</dbReference>
<dbReference type="InterPro" id="IPR005543">
    <property type="entry name" value="PASTA_dom"/>
</dbReference>
<feature type="domain" description="PASTA" evidence="4">
    <location>
        <begin position="597"/>
        <end position="654"/>
    </location>
</feature>
<evidence type="ECO:0000256" key="2">
    <source>
        <dbReference type="ARBA" id="ARBA00023136"/>
    </source>
</evidence>
<protein>
    <submittedName>
        <fullName evidence="5">Penicillin-binding protein, transpeptidase domain protein</fullName>
    </submittedName>
</protein>
<evidence type="ECO:0000256" key="3">
    <source>
        <dbReference type="SAM" id="Phobius"/>
    </source>
</evidence>
<dbReference type="KEGG" id="lgo:JCM16774_0189"/>
<dbReference type="PANTHER" id="PTHR30627:SF1">
    <property type="entry name" value="PEPTIDOGLYCAN D,D-TRANSPEPTIDASE FTSI"/>
    <property type="match status" value="1"/>
</dbReference>
<dbReference type="PANTHER" id="PTHR30627">
    <property type="entry name" value="PEPTIDOGLYCAN D,D-TRANSPEPTIDASE"/>
    <property type="match status" value="1"/>
</dbReference>
<evidence type="ECO:0000313" key="6">
    <source>
        <dbReference type="Proteomes" id="UP000321606"/>
    </source>
</evidence>
<dbReference type="GO" id="GO:0005886">
    <property type="term" value="C:plasma membrane"/>
    <property type="evidence" value="ECO:0007669"/>
    <property type="project" value="TreeGrafter"/>
</dbReference>
<evidence type="ECO:0000259" key="4">
    <source>
        <dbReference type="PROSITE" id="PS51178"/>
    </source>
</evidence>
<dbReference type="InterPro" id="IPR005311">
    <property type="entry name" value="PBP_dimer"/>
</dbReference>
<proteinExistence type="predicted"/>
<dbReference type="GO" id="GO:0008658">
    <property type="term" value="F:penicillin binding"/>
    <property type="evidence" value="ECO:0007669"/>
    <property type="project" value="InterPro"/>
</dbReference>
<dbReference type="Gene3D" id="3.40.710.10">
    <property type="entry name" value="DD-peptidase/beta-lactamase superfamily"/>
    <property type="match status" value="1"/>
</dbReference>
<dbReference type="GO" id="GO:0071555">
    <property type="term" value="P:cell wall organization"/>
    <property type="evidence" value="ECO:0007669"/>
    <property type="project" value="TreeGrafter"/>
</dbReference>
<dbReference type="InterPro" id="IPR050515">
    <property type="entry name" value="Beta-lactam/transpept"/>
</dbReference>
<dbReference type="PROSITE" id="PS51178">
    <property type="entry name" value="PASTA"/>
    <property type="match status" value="1"/>
</dbReference>
<keyword evidence="2 3" id="KW-0472">Membrane</keyword>
<dbReference type="EMBL" id="AP019822">
    <property type="protein sequence ID" value="BBM35282.1"/>
    <property type="molecule type" value="Genomic_DNA"/>
</dbReference>
<dbReference type="InterPro" id="IPR001460">
    <property type="entry name" value="PCN-bd_Tpept"/>
</dbReference>
<dbReference type="Gene3D" id="3.90.1310.10">
    <property type="entry name" value="Penicillin-binding protein 2a (Domain 2)"/>
    <property type="match status" value="1"/>
</dbReference>
<accession>A0A510J7M4</accession>
<dbReference type="SUPFAM" id="SSF54184">
    <property type="entry name" value="Penicillin-binding protein 2x (pbp-2x), c-terminal domain"/>
    <property type="match status" value="1"/>
</dbReference>
<dbReference type="AlphaFoldDB" id="A0A510J7M4"/>
<dbReference type="OrthoDB" id="9804124at2"/>
<feature type="transmembrane region" description="Helical" evidence="3">
    <location>
        <begin position="12"/>
        <end position="32"/>
    </location>
</feature>
<dbReference type="Gene3D" id="3.30.450.330">
    <property type="match status" value="1"/>
</dbReference>
<evidence type="ECO:0000256" key="1">
    <source>
        <dbReference type="ARBA" id="ARBA00004370"/>
    </source>
</evidence>
<reference evidence="5 6" key="1">
    <citation type="submission" date="2019-07" db="EMBL/GenBank/DDBJ databases">
        <title>Complete Genome Sequence of Leptotrichia goodfellowii Strain JCM 16774.</title>
        <authorList>
            <person name="Watanabe S."/>
            <person name="Cui L."/>
        </authorList>
    </citation>
    <scope>NUCLEOTIDE SEQUENCE [LARGE SCALE GENOMIC DNA]</scope>
    <source>
        <strain evidence="5 6">JCM16774</strain>
    </source>
</reference>
<dbReference type="SUPFAM" id="SSF56519">
    <property type="entry name" value="Penicillin binding protein dimerisation domain"/>
    <property type="match status" value="1"/>
</dbReference>
<dbReference type="InterPro" id="IPR036138">
    <property type="entry name" value="PBP_dimer_sf"/>
</dbReference>
<organism evidence="5 6">
    <name type="scientific">Pseudoleptotrichia goodfellowii</name>
    <dbReference type="NCBI Taxonomy" id="157692"/>
    <lineage>
        <taxon>Bacteria</taxon>
        <taxon>Fusobacteriati</taxon>
        <taxon>Fusobacteriota</taxon>
        <taxon>Fusobacteriia</taxon>
        <taxon>Fusobacteriales</taxon>
        <taxon>Leptotrichiaceae</taxon>
        <taxon>Pseudoleptotrichia</taxon>
    </lineage>
</organism>
<gene>
    <name evidence="5" type="ORF">JCM16774_0189</name>
</gene>
<dbReference type="STRING" id="714315.GCA_000516535_00204"/>
<sequence length="654" mass="73665">MKERNSFRFRLMILVLFISAGFLWVIINLFYIQIVKGSEWQKTGEMQYKSEFTVKSKRGRIITNDGEVLAYDGETYDLILDPTLIDPENIDKLMELLKKNIISFDVNKVKNDISDKMRQNKKYLKLDYILGYNEKRAILDELSKDKSLKSGVFFETNYIRHYIRNKAFQETIGYMNTENKGVYGIEKTYNDQLTGVDGLIEGFRIPRKFTTITSLKDTKEVVLAKNGDNVILTVDSVLQYALDEELRKTFEEYSAVSTMGILMEVETGKILAMSSYPKAENNAEVKNRPITDLFEPGSIFKPITVSTGLQLGVINQNSMIESSGHIRVADRVIKDHDSSTTGSLNLENLIAKSGNVGMVKIAQMMKTKDFYSYLEKVGLGKKTGIDTYSETTQKLLPLKDMTEVKKSNIAFGQGIAMTQMQIMMALNTVVNHGKLMKPYIVDHIEDDDGNIISQNSPVVLENVFSEEVSRLNRYYMEAVVTKGTGRGAQIEGYNIGGKTGTAQKSGTRGYETGKYFSSFFAFFPVENPKYAILITVNEPHGAYYGAAVALPSVKQVLEKLIKYKGINPQGIITAQKQQIAINSYTKKDLKKISEDFGKNLMPDLKGISMRELLSVYPQKKFPKYNIAGSGRVTDQWPAAGAKLDKNTEIKIVLE</sequence>
<comment type="subcellular location">
    <subcellularLocation>
        <location evidence="1">Membrane</location>
    </subcellularLocation>
</comment>
<dbReference type="Pfam" id="PF03793">
    <property type="entry name" value="PASTA"/>
    <property type="match status" value="1"/>
</dbReference>
<dbReference type="Proteomes" id="UP000321606">
    <property type="component" value="Chromosome"/>
</dbReference>
<dbReference type="RefSeq" id="WP_006807714.1">
    <property type="nucleotide sequence ID" value="NZ_AP019822.1"/>
</dbReference>